<keyword evidence="1" id="KW-0433">Leucine-rich repeat</keyword>
<dbReference type="Gene3D" id="3.80.10.10">
    <property type="entry name" value="Ribonuclease Inhibitor"/>
    <property type="match status" value="1"/>
</dbReference>
<dbReference type="InterPro" id="IPR050836">
    <property type="entry name" value="SDS22/Internalin_LRR"/>
</dbReference>
<evidence type="ECO:0000256" key="1">
    <source>
        <dbReference type="ARBA" id="ARBA00022614"/>
    </source>
</evidence>
<accession>A0A5J4UN69</accession>
<evidence type="ECO:0000313" key="4">
    <source>
        <dbReference type="EMBL" id="KAA6371929.1"/>
    </source>
</evidence>
<dbReference type="InterPro" id="IPR032675">
    <property type="entry name" value="LRR_dom_sf"/>
</dbReference>
<dbReference type="SUPFAM" id="SSF52058">
    <property type="entry name" value="L domain-like"/>
    <property type="match status" value="1"/>
</dbReference>
<organism evidence="4 5">
    <name type="scientific">Streblomastix strix</name>
    <dbReference type="NCBI Taxonomy" id="222440"/>
    <lineage>
        <taxon>Eukaryota</taxon>
        <taxon>Metamonada</taxon>
        <taxon>Preaxostyla</taxon>
        <taxon>Oxymonadida</taxon>
        <taxon>Streblomastigidae</taxon>
        <taxon>Streblomastix</taxon>
    </lineage>
</organism>
<dbReference type="EMBL" id="SNRW01014038">
    <property type="protein sequence ID" value="KAA6371929.1"/>
    <property type="molecule type" value="Genomic_DNA"/>
</dbReference>
<dbReference type="SMART" id="SM00364">
    <property type="entry name" value="LRR_BAC"/>
    <property type="match status" value="4"/>
</dbReference>
<evidence type="ECO:0000256" key="2">
    <source>
        <dbReference type="ARBA" id="ARBA00022737"/>
    </source>
</evidence>
<dbReference type="PANTHER" id="PTHR46652">
    <property type="entry name" value="LEUCINE-RICH REPEAT AND IQ DOMAIN-CONTAINING PROTEIN 1-RELATED"/>
    <property type="match status" value="1"/>
</dbReference>
<comment type="caution">
    <text evidence="4">The sequence shown here is derived from an EMBL/GenBank/DDBJ whole genome shotgun (WGS) entry which is preliminary data.</text>
</comment>
<dbReference type="InterPro" id="IPR001611">
    <property type="entry name" value="Leu-rich_rpt"/>
</dbReference>
<dbReference type="PANTHER" id="PTHR46652:SF8">
    <property type="entry name" value="LEUCINE RICH REPEAT CONTAINING 23"/>
    <property type="match status" value="1"/>
</dbReference>
<feature type="region of interest" description="Disordered" evidence="3">
    <location>
        <begin position="250"/>
        <end position="269"/>
    </location>
</feature>
<proteinExistence type="predicted"/>
<gene>
    <name evidence="4" type="ORF">EZS28_032544</name>
</gene>
<dbReference type="OrthoDB" id="271226at2759"/>
<dbReference type="Proteomes" id="UP000324800">
    <property type="component" value="Unassembled WGS sequence"/>
</dbReference>
<name>A0A5J4UN69_9EUKA</name>
<dbReference type="PROSITE" id="PS51450">
    <property type="entry name" value="LRR"/>
    <property type="match status" value="3"/>
</dbReference>
<protein>
    <submittedName>
        <fullName evidence="4">Uncharacterized protein</fullName>
    </submittedName>
</protein>
<dbReference type="Pfam" id="PF13855">
    <property type="entry name" value="LRR_8"/>
    <property type="match status" value="1"/>
</dbReference>
<evidence type="ECO:0000256" key="3">
    <source>
        <dbReference type="SAM" id="MobiDB-lite"/>
    </source>
</evidence>
<reference evidence="4 5" key="1">
    <citation type="submission" date="2019-03" db="EMBL/GenBank/DDBJ databases">
        <title>Single cell metagenomics reveals metabolic interactions within the superorganism composed of flagellate Streblomastix strix and complex community of Bacteroidetes bacteria on its surface.</title>
        <authorList>
            <person name="Treitli S.C."/>
            <person name="Kolisko M."/>
            <person name="Husnik F."/>
            <person name="Keeling P."/>
            <person name="Hampl V."/>
        </authorList>
    </citation>
    <scope>NUCLEOTIDE SEQUENCE [LARGE SCALE GENOMIC DNA]</scope>
    <source>
        <strain evidence="4">ST1C</strain>
    </source>
</reference>
<dbReference type="AlphaFoldDB" id="A0A5J4UN69"/>
<feature type="non-terminal residue" evidence="4">
    <location>
        <position position="316"/>
    </location>
</feature>
<sequence>MTKSGVVFSDLCVCTRVHYGSCTATHLQLKNVNVSDNSIESLAPFDQLESLLYLDASLNKITALDFTPFMAEVLLLSFNNIESIVGFNAQFLTELDISHNQIKEFRDVSMPHLRYLNASHNELTSIDVVQQLPSLRMINASHNKIDKFQNIVGHAELETVNISFNKLQTLGETIPLYSLRWLDISSNDLSNLGDTIDSLKDITNLNTLDVRGNPFSQYEYLIHYFANIGTSGDSKDKDKEKDKQKIRTFPLKPKPESKLKSNPKPAHKFNTSAAEAKYFRIKSNNGDHERAHFTVQGKIKGRILSWTSAISKTGRS</sequence>
<keyword evidence="2" id="KW-0677">Repeat</keyword>
<evidence type="ECO:0000313" key="5">
    <source>
        <dbReference type="Proteomes" id="UP000324800"/>
    </source>
</evidence>